<feature type="domain" description="Serine-threonine/tyrosine-protein kinase catalytic" evidence="14">
    <location>
        <begin position="60"/>
        <end position="154"/>
    </location>
</feature>
<accession>A0A6A6KFA3</accession>
<keyword evidence="16" id="KW-1185">Reference proteome</keyword>
<evidence type="ECO:0000256" key="12">
    <source>
        <dbReference type="ARBA" id="ARBA00047899"/>
    </source>
</evidence>
<dbReference type="GO" id="GO:0005886">
    <property type="term" value="C:plasma membrane"/>
    <property type="evidence" value="ECO:0007669"/>
    <property type="project" value="UniProtKB-SubCell"/>
</dbReference>
<dbReference type="EC" id="2.7.11.1" evidence="2"/>
<dbReference type="Proteomes" id="UP000467840">
    <property type="component" value="Chromosome 3"/>
</dbReference>
<evidence type="ECO:0000259" key="14">
    <source>
        <dbReference type="Pfam" id="PF07714"/>
    </source>
</evidence>
<comment type="caution">
    <text evidence="15">The sequence shown here is derived from an EMBL/GenBank/DDBJ whole genome shotgun (WGS) entry which is preliminary data.</text>
</comment>
<evidence type="ECO:0000256" key="5">
    <source>
        <dbReference type="ARBA" id="ARBA00022679"/>
    </source>
</evidence>
<evidence type="ECO:0000256" key="1">
    <source>
        <dbReference type="ARBA" id="ARBA00004162"/>
    </source>
</evidence>
<dbReference type="SUPFAM" id="SSF56112">
    <property type="entry name" value="Protein kinase-like (PK-like)"/>
    <property type="match status" value="1"/>
</dbReference>
<dbReference type="GO" id="GO:0004674">
    <property type="term" value="F:protein serine/threonine kinase activity"/>
    <property type="evidence" value="ECO:0007669"/>
    <property type="project" value="UniProtKB-KW"/>
</dbReference>
<evidence type="ECO:0000256" key="8">
    <source>
        <dbReference type="ARBA" id="ARBA00022777"/>
    </source>
</evidence>
<keyword evidence="8" id="KW-0418">Kinase</keyword>
<name>A0A6A6KFA3_HEVBR</name>
<evidence type="ECO:0000256" key="9">
    <source>
        <dbReference type="ARBA" id="ARBA00022840"/>
    </source>
</evidence>
<dbReference type="InterPro" id="IPR047117">
    <property type="entry name" value="PERK1-13-like"/>
</dbReference>
<comment type="catalytic activity">
    <reaction evidence="13">
        <text>L-seryl-[protein] + ATP = O-phospho-L-seryl-[protein] + ADP + H(+)</text>
        <dbReference type="Rhea" id="RHEA:17989"/>
        <dbReference type="Rhea" id="RHEA-COMP:9863"/>
        <dbReference type="Rhea" id="RHEA-COMP:11604"/>
        <dbReference type="ChEBI" id="CHEBI:15378"/>
        <dbReference type="ChEBI" id="CHEBI:29999"/>
        <dbReference type="ChEBI" id="CHEBI:30616"/>
        <dbReference type="ChEBI" id="CHEBI:83421"/>
        <dbReference type="ChEBI" id="CHEBI:456216"/>
        <dbReference type="EC" id="2.7.11.1"/>
    </reaction>
</comment>
<evidence type="ECO:0000313" key="16">
    <source>
        <dbReference type="Proteomes" id="UP000467840"/>
    </source>
</evidence>
<comment type="subcellular location">
    <subcellularLocation>
        <location evidence="1">Cell membrane</location>
        <topology evidence="1">Single-pass membrane protein</topology>
    </subcellularLocation>
</comment>
<dbReference type="Pfam" id="PF07714">
    <property type="entry name" value="PK_Tyr_Ser-Thr"/>
    <property type="match status" value="1"/>
</dbReference>
<keyword evidence="7" id="KW-0547">Nucleotide-binding</keyword>
<evidence type="ECO:0000256" key="4">
    <source>
        <dbReference type="ARBA" id="ARBA00022527"/>
    </source>
</evidence>
<evidence type="ECO:0000256" key="10">
    <source>
        <dbReference type="ARBA" id="ARBA00022989"/>
    </source>
</evidence>
<keyword evidence="4" id="KW-0723">Serine/threonine-protein kinase</keyword>
<evidence type="ECO:0000256" key="7">
    <source>
        <dbReference type="ARBA" id="ARBA00022741"/>
    </source>
</evidence>
<evidence type="ECO:0000256" key="2">
    <source>
        <dbReference type="ARBA" id="ARBA00012513"/>
    </source>
</evidence>
<proteinExistence type="predicted"/>
<organism evidence="15 16">
    <name type="scientific">Hevea brasiliensis</name>
    <name type="common">Para rubber tree</name>
    <name type="synonym">Siphonia brasiliensis</name>
    <dbReference type="NCBI Taxonomy" id="3981"/>
    <lineage>
        <taxon>Eukaryota</taxon>
        <taxon>Viridiplantae</taxon>
        <taxon>Streptophyta</taxon>
        <taxon>Embryophyta</taxon>
        <taxon>Tracheophyta</taxon>
        <taxon>Spermatophyta</taxon>
        <taxon>Magnoliopsida</taxon>
        <taxon>eudicotyledons</taxon>
        <taxon>Gunneridae</taxon>
        <taxon>Pentapetalae</taxon>
        <taxon>rosids</taxon>
        <taxon>fabids</taxon>
        <taxon>Malpighiales</taxon>
        <taxon>Euphorbiaceae</taxon>
        <taxon>Crotonoideae</taxon>
        <taxon>Micrandreae</taxon>
        <taxon>Hevea</taxon>
    </lineage>
</organism>
<dbReference type="AlphaFoldDB" id="A0A6A6KFA3"/>
<keyword evidence="9" id="KW-0067">ATP-binding</keyword>
<reference evidence="15 16" key="1">
    <citation type="journal article" date="2020" name="Mol. Plant">
        <title>The Chromosome-Based Rubber Tree Genome Provides New Insights into Spurge Genome Evolution and Rubber Biosynthesis.</title>
        <authorList>
            <person name="Liu J."/>
            <person name="Shi C."/>
            <person name="Shi C.C."/>
            <person name="Li W."/>
            <person name="Zhang Q.J."/>
            <person name="Zhang Y."/>
            <person name="Li K."/>
            <person name="Lu H.F."/>
            <person name="Shi C."/>
            <person name="Zhu S.T."/>
            <person name="Xiao Z.Y."/>
            <person name="Nan H."/>
            <person name="Yue Y."/>
            <person name="Zhu X.G."/>
            <person name="Wu Y."/>
            <person name="Hong X.N."/>
            <person name="Fan G.Y."/>
            <person name="Tong Y."/>
            <person name="Zhang D."/>
            <person name="Mao C.L."/>
            <person name="Liu Y.L."/>
            <person name="Hao S.J."/>
            <person name="Liu W.Q."/>
            <person name="Lv M.Q."/>
            <person name="Zhang H.B."/>
            <person name="Liu Y."/>
            <person name="Hu-Tang G.R."/>
            <person name="Wang J.P."/>
            <person name="Wang J.H."/>
            <person name="Sun Y.H."/>
            <person name="Ni S.B."/>
            <person name="Chen W.B."/>
            <person name="Zhang X.C."/>
            <person name="Jiao Y.N."/>
            <person name="Eichler E.E."/>
            <person name="Li G.H."/>
            <person name="Liu X."/>
            <person name="Gao L.Z."/>
        </authorList>
    </citation>
    <scope>NUCLEOTIDE SEQUENCE [LARGE SCALE GENOMIC DNA]</scope>
    <source>
        <strain evidence="16">cv. GT1</strain>
        <tissue evidence="15">Leaf</tissue>
    </source>
</reference>
<evidence type="ECO:0000313" key="15">
    <source>
        <dbReference type="EMBL" id="KAF2286578.1"/>
    </source>
</evidence>
<keyword evidence="11" id="KW-0472">Membrane</keyword>
<dbReference type="InterPro" id="IPR011009">
    <property type="entry name" value="Kinase-like_dom_sf"/>
</dbReference>
<sequence>MGSLLAVHLSLFACIWFGFVAFAATVIQIQQVLMFCCCLVLWLFGNCSVHWLSSFLCYADPATTQSGKYSDKSDVYSFGVTLLELITGRQPIDRGSDIVNWANSHIENALNGEYENFVDSKLKPFDLEEMHRMIFCAEVCVNRPPQSRPSMKKVPLLLKIPFIQITYESPLDWSTRKGIALGIAKGLVDLHELYKPWNIYEHFMDDSIFLDDNLEPKSVPCLENDWPKGDDSFVDEKLEYDKDEMDRMIECALACVKPCPQNRPQMSQVI</sequence>
<dbReference type="EMBL" id="JAAGAX010000017">
    <property type="protein sequence ID" value="KAF2286578.1"/>
    <property type="molecule type" value="Genomic_DNA"/>
</dbReference>
<keyword evidence="10" id="KW-1133">Transmembrane helix</keyword>
<protein>
    <recommendedName>
        <fullName evidence="2">non-specific serine/threonine protein kinase</fullName>
        <ecNumber evidence="2">2.7.11.1</ecNumber>
    </recommendedName>
</protein>
<gene>
    <name evidence="15" type="ORF">GH714_017872</name>
</gene>
<dbReference type="PANTHER" id="PTHR47982:SF40">
    <property type="entry name" value="NON-SPECIFIC SERINE_THREONINE PROTEIN KINASE"/>
    <property type="match status" value="1"/>
</dbReference>
<dbReference type="GO" id="GO:0005524">
    <property type="term" value="F:ATP binding"/>
    <property type="evidence" value="ECO:0007669"/>
    <property type="project" value="UniProtKB-KW"/>
</dbReference>
<dbReference type="Gene3D" id="1.10.510.10">
    <property type="entry name" value="Transferase(Phosphotransferase) domain 1"/>
    <property type="match status" value="1"/>
</dbReference>
<keyword evidence="5" id="KW-0808">Transferase</keyword>
<evidence type="ECO:0000256" key="11">
    <source>
        <dbReference type="ARBA" id="ARBA00023136"/>
    </source>
</evidence>
<evidence type="ECO:0000256" key="6">
    <source>
        <dbReference type="ARBA" id="ARBA00022692"/>
    </source>
</evidence>
<evidence type="ECO:0000256" key="3">
    <source>
        <dbReference type="ARBA" id="ARBA00022475"/>
    </source>
</evidence>
<dbReference type="InterPro" id="IPR001245">
    <property type="entry name" value="Ser-Thr/Tyr_kinase_cat_dom"/>
</dbReference>
<keyword evidence="3" id="KW-1003">Cell membrane</keyword>
<evidence type="ECO:0000256" key="13">
    <source>
        <dbReference type="ARBA" id="ARBA00048679"/>
    </source>
</evidence>
<comment type="catalytic activity">
    <reaction evidence="12">
        <text>L-threonyl-[protein] + ATP = O-phospho-L-threonyl-[protein] + ADP + H(+)</text>
        <dbReference type="Rhea" id="RHEA:46608"/>
        <dbReference type="Rhea" id="RHEA-COMP:11060"/>
        <dbReference type="Rhea" id="RHEA-COMP:11605"/>
        <dbReference type="ChEBI" id="CHEBI:15378"/>
        <dbReference type="ChEBI" id="CHEBI:30013"/>
        <dbReference type="ChEBI" id="CHEBI:30616"/>
        <dbReference type="ChEBI" id="CHEBI:61977"/>
        <dbReference type="ChEBI" id="CHEBI:456216"/>
        <dbReference type="EC" id="2.7.11.1"/>
    </reaction>
</comment>
<keyword evidence="6" id="KW-0812">Transmembrane</keyword>
<dbReference type="PANTHER" id="PTHR47982">
    <property type="entry name" value="PROLINE-RICH RECEPTOR-LIKE PROTEIN KINASE PERK4"/>
    <property type="match status" value="1"/>
</dbReference>